<dbReference type="STRING" id="1802525.A2975_01510"/>
<proteinExistence type="predicted"/>
<dbReference type="Proteomes" id="UP000178429">
    <property type="component" value="Unassembled WGS sequence"/>
</dbReference>
<organism evidence="1 2">
    <name type="scientific">Candidatus Woesebacteria bacterium RIFCSPLOWO2_01_FULL_44_14</name>
    <dbReference type="NCBI Taxonomy" id="1802525"/>
    <lineage>
        <taxon>Bacteria</taxon>
        <taxon>Candidatus Woeseibacteriota</taxon>
    </lineage>
</organism>
<gene>
    <name evidence="1" type="ORF">A2975_01510</name>
</gene>
<protein>
    <submittedName>
        <fullName evidence="1">Uncharacterized protein</fullName>
    </submittedName>
</protein>
<evidence type="ECO:0000313" key="1">
    <source>
        <dbReference type="EMBL" id="OGM70933.1"/>
    </source>
</evidence>
<accession>A0A1F8C3R0</accession>
<comment type="caution">
    <text evidence="1">The sequence shown here is derived from an EMBL/GenBank/DDBJ whole genome shotgun (WGS) entry which is preliminary data.</text>
</comment>
<reference evidence="1 2" key="1">
    <citation type="journal article" date="2016" name="Nat. Commun.">
        <title>Thousands of microbial genomes shed light on interconnected biogeochemical processes in an aquifer system.</title>
        <authorList>
            <person name="Anantharaman K."/>
            <person name="Brown C.T."/>
            <person name="Hug L.A."/>
            <person name="Sharon I."/>
            <person name="Castelle C.J."/>
            <person name="Probst A.J."/>
            <person name="Thomas B.C."/>
            <person name="Singh A."/>
            <person name="Wilkins M.J."/>
            <person name="Karaoz U."/>
            <person name="Brodie E.L."/>
            <person name="Williams K.H."/>
            <person name="Hubbard S.S."/>
            <person name="Banfield J.F."/>
        </authorList>
    </citation>
    <scope>NUCLEOTIDE SEQUENCE [LARGE SCALE GENOMIC DNA]</scope>
</reference>
<dbReference type="EMBL" id="MGHL01000001">
    <property type="protein sequence ID" value="OGM70933.1"/>
    <property type="molecule type" value="Genomic_DNA"/>
</dbReference>
<name>A0A1F8C3R0_9BACT</name>
<sequence length="211" mass="23862">MERPAEITIYGTLREDGPDKIQRLAERLAVTDLHSINPRVLGMALGWYIEGRNWMLKQFNHAPTPPTYIGEFTDQQGQQLNSTLLLPDGPVVVLQKATLKQLVGLTPADFESIRYVFEAGFIKYRLSLAQYFGQLGIQETCHALASLGIYDLKEIPATEKVLDSDTVGPVRYLLQPHEQEALTYAGRFLKVATGKNPYRKLELYLRLRSLV</sequence>
<dbReference type="AlphaFoldDB" id="A0A1F8C3R0"/>
<evidence type="ECO:0000313" key="2">
    <source>
        <dbReference type="Proteomes" id="UP000178429"/>
    </source>
</evidence>